<dbReference type="EMBL" id="GBRH01226434">
    <property type="protein sequence ID" value="JAD71461.1"/>
    <property type="molecule type" value="Transcribed_RNA"/>
</dbReference>
<organism evidence="2">
    <name type="scientific">Arundo donax</name>
    <name type="common">Giant reed</name>
    <name type="synonym">Donax arundinaceus</name>
    <dbReference type="NCBI Taxonomy" id="35708"/>
    <lineage>
        <taxon>Eukaryota</taxon>
        <taxon>Viridiplantae</taxon>
        <taxon>Streptophyta</taxon>
        <taxon>Embryophyta</taxon>
        <taxon>Tracheophyta</taxon>
        <taxon>Spermatophyta</taxon>
        <taxon>Magnoliopsida</taxon>
        <taxon>Liliopsida</taxon>
        <taxon>Poales</taxon>
        <taxon>Poaceae</taxon>
        <taxon>PACMAD clade</taxon>
        <taxon>Arundinoideae</taxon>
        <taxon>Arundineae</taxon>
        <taxon>Arundo</taxon>
    </lineage>
</organism>
<sequence length="104" mass="11730">MGVTTGGTRHDPGDSQDPTPDAQKLQEMAYSLFPSMAQLRAQEVSQLQQMFSTQATKLRAELKHLLTEEVHASVQASLEPVQSWFSVAQVTQSRWMEKADEYIY</sequence>
<name>A0A0A9C7C2_ARUDO</name>
<evidence type="ECO:0000313" key="2">
    <source>
        <dbReference type="EMBL" id="JAD71461.1"/>
    </source>
</evidence>
<reference evidence="2" key="1">
    <citation type="submission" date="2014-09" db="EMBL/GenBank/DDBJ databases">
        <authorList>
            <person name="Magalhaes I.L.F."/>
            <person name="Oliveira U."/>
            <person name="Santos F.R."/>
            <person name="Vidigal T.H.D.A."/>
            <person name="Brescovit A.D."/>
            <person name="Santos A.J."/>
        </authorList>
    </citation>
    <scope>NUCLEOTIDE SEQUENCE</scope>
    <source>
        <tissue evidence="2">Shoot tissue taken approximately 20 cm above the soil surface</tissue>
    </source>
</reference>
<feature type="region of interest" description="Disordered" evidence="1">
    <location>
        <begin position="1"/>
        <end position="21"/>
    </location>
</feature>
<dbReference type="AlphaFoldDB" id="A0A0A9C7C2"/>
<proteinExistence type="predicted"/>
<evidence type="ECO:0000256" key="1">
    <source>
        <dbReference type="SAM" id="MobiDB-lite"/>
    </source>
</evidence>
<accession>A0A0A9C7C2</accession>
<protein>
    <submittedName>
        <fullName evidence="2">Uncharacterized protein</fullName>
    </submittedName>
</protein>
<reference evidence="2" key="2">
    <citation type="journal article" date="2015" name="Data Brief">
        <title>Shoot transcriptome of the giant reed, Arundo donax.</title>
        <authorList>
            <person name="Barrero R.A."/>
            <person name="Guerrero F.D."/>
            <person name="Moolhuijzen P."/>
            <person name="Goolsby J.A."/>
            <person name="Tidwell J."/>
            <person name="Bellgard S.E."/>
            <person name="Bellgard M.I."/>
        </authorList>
    </citation>
    <scope>NUCLEOTIDE SEQUENCE</scope>
    <source>
        <tissue evidence="2">Shoot tissue taken approximately 20 cm above the soil surface</tissue>
    </source>
</reference>